<organism evidence="1 2">
    <name type="scientific">Georgenia yuyongxinii</name>
    <dbReference type="NCBI Taxonomy" id="2589797"/>
    <lineage>
        <taxon>Bacteria</taxon>
        <taxon>Bacillati</taxon>
        <taxon>Actinomycetota</taxon>
        <taxon>Actinomycetes</taxon>
        <taxon>Micrococcales</taxon>
        <taxon>Bogoriellaceae</taxon>
        <taxon>Georgenia</taxon>
    </lineage>
</organism>
<dbReference type="EMBL" id="VJXR01000010">
    <property type="protein sequence ID" value="TRW46415.1"/>
    <property type="molecule type" value="Genomic_DNA"/>
</dbReference>
<evidence type="ECO:0000313" key="2">
    <source>
        <dbReference type="Proteomes" id="UP000318693"/>
    </source>
</evidence>
<accession>A0A552WUP4</accession>
<protein>
    <submittedName>
        <fullName evidence="1">Uncharacterized protein</fullName>
    </submittedName>
</protein>
<reference evidence="1 2" key="1">
    <citation type="submission" date="2019-07" db="EMBL/GenBank/DDBJ databases">
        <title>Georgenia wutianyii sp. nov. and Georgenia *** sp. nov. isolated from plateau pika (Ochotona curzoniae) in the Qinghai-Tibet plateau of China.</title>
        <authorList>
            <person name="Tian Z."/>
        </authorList>
    </citation>
    <scope>NUCLEOTIDE SEQUENCE [LARGE SCALE GENOMIC DNA]</scope>
    <source>
        <strain evidence="1 2">Z446</strain>
    </source>
</reference>
<dbReference type="Proteomes" id="UP000318693">
    <property type="component" value="Unassembled WGS sequence"/>
</dbReference>
<proteinExistence type="predicted"/>
<dbReference type="AlphaFoldDB" id="A0A552WUP4"/>
<name>A0A552WUP4_9MICO</name>
<dbReference type="RefSeq" id="WP_143417559.1">
    <property type="nucleotide sequence ID" value="NZ_VJXR01000010.1"/>
</dbReference>
<gene>
    <name evidence="1" type="ORF">FJ693_05670</name>
</gene>
<comment type="caution">
    <text evidence="1">The sequence shown here is derived from an EMBL/GenBank/DDBJ whole genome shotgun (WGS) entry which is preliminary data.</text>
</comment>
<keyword evidence="2" id="KW-1185">Reference proteome</keyword>
<evidence type="ECO:0000313" key="1">
    <source>
        <dbReference type="EMBL" id="TRW46415.1"/>
    </source>
</evidence>
<sequence length="447" mass="46979">MTDHPPGWSRLVRAARTHIKNGKNTPTRQALTEQAVRAWVAHTLTNPTWAGTPPHHHAIAGARTLTLVLGHRIATHTATTGWPTLLTRRADLLVPLACSRPTVTGRLRTAQAAGWVRVVRQRGDSGMVVKLGRLRAAERAAVPGLDRVVAEIVRVLLAEPDQVDAVRAGIGPAARLLQSLGHAVWSYDAELSLSALIVLVADAAGVDPAGLGGISPAMVKRSRQLAKTALNWDGTGTGLEAALNARGSAGAYAAHQQALADRAAEKARVRQARVRDQEIRDAISYVLDEIGGAPSPDAEDAGIDGWADELAAMVGAMGLGADDARTARRDLARRLVTAGWDRHGAEGLLDGARAADRTVSEAIGVASEQTGAVPRPKTDQADIDAWAAELGRLIGTMSLDPGQAASAHRDLTARLVRARWATVKAASIAGGIARSSATVHGRVQTRP</sequence>